<evidence type="ECO:0000313" key="2">
    <source>
        <dbReference type="EMBL" id="VEL26376.1"/>
    </source>
</evidence>
<name>A0A3S5AR59_9PLAT</name>
<evidence type="ECO:0000256" key="1">
    <source>
        <dbReference type="SAM" id="Phobius"/>
    </source>
</evidence>
<proteinExistence type="predicted"/>
<dbReference type="AlphaFoldDB" id="A0A3S5AR59"/>
<keyword evidence="1" id="KW-0472">Membrane</keyword>
<gene>
    <name evidence="2" type="ORF">PXEA_LOCUS19816</name>
</gene>
<organism evidence="2 3">
    <name type="scientific">Protopolystoma xenopodis</name>
    <dbReference type="NCBI Taxonomy" id="117903"/>
    <lineage>
        <taxon>Eukaryota</taxon>
        <taxon>Metazoa</taxon>
        <taxon>Spiralia</taxon>
        <taxon>Lophotrochozoa</taxon>
        <taxon>Platyhelminthes</taxon>
        <taxon>Monogenea</taxon>
        <taxon>Polyopisthocotylea</taxon>
        <taxon>Polystomatidea</taxon>
        <taxon>Polystomatidae</taxon>
        <taxon>Protopolystoma</taxon>
    </lineage>
</organism>
<keyword evidence="1" id="KW-0812">Transmembrane</keyword>
<comment type="caution">
    <text evidence="2">The sequence shown here is derived from an EMBL/GenBank/DDBJ whole genome shotgun (WGS) entry which is preliminary data.</text>
</comment>
<accession>A0A3S5AR59</accession>
<evidence type="ECO:0000313" key="3">
    <source>
        <dbReference type="Proteomes" id="UP000784294"/>
    </source>
</evidence>
<sequence>MLDEAPATVGSALNDFTSMASDTFYCLKVSFTISSQSLFLFPFAHRLSCASHSHEGPFRLSLRPLNLAGLYLALELVSVLIGAALFSQLD</sequence>
<feature type="transmembrane region" description="Helical" evidence="1">
    <location>
        <begin position="68"/>
        <end position="86"/>
    </location>
</feature>
<reference evidence="2" key="1">
    <citation type="submission" date="2018-11" db="EMBL/GenBank/DDBJ databases">
        <authorList>
            <consortium name="Pathogen Informatics"/>
        </authorList>
    </citation>
    <scope>NUCLEOTIDE SEQUENCE</scope>
</reference>
<protein>
    <submittedName>
        <fullName evidence="2">Uncharacterized protein</fullName>
    </submittedName>
</protein>
<keyword evidence="3" id="KW-1185">Reference proteome</keyword>
<keyword evidence="1" id="KW-1133">Transmembrane helix</keyword>
<dbReference type="EMBL" id="CAAALY010079850">
    <property type="protein sequence ID" value="VEL26376.1"/>
    <property type="molecule type" value="Genomic_DNA"/>
</dbReference>
<dbReference type="Proteomes" id="UP000784294">
    <property type="component" value="Unassembled WGS sequence"/>
</dbReference>